<sequence>MLEIEQIAPTVNRIIVSQKLTEDDVRRFVAFAEGLDGAAKSNLLFEFADIDGLDFSAVWQEMSHFGALVKMLGKLDRIAIVADEPWLRTAARIGSAMLPGVTYEVFSCDKAEQARDWVLGQTDRPHGDAVRMIDVGDPSIVAFELDGRIDRQNAEEIIAQLKAALDARHTSRMMARVKNWHGFDLATLGSTSIPKAKAQFIKRLDRYAIVGGPDWLDNMAELFGALIDTEVKAFCLDEEDDALVAEAVMIHSPYAGKLGDQF</sequence>
<keyword evidence="2" id="KW-1185">Reference proteome</keyword>
<dbReference type="RefSeq" id="WP_305930426.1">
    <property type="nucleotide sequence ID" value="NZ_JAVAIL010000003.1"/>
</dbReference>
<dbReference type="SUPFAM" id="SSF52091">
    <property type="entry name" value="SpoIIaa-like"/>
    <property type="match status" value="2"/>
</dbReference>
<evidence type="ECO:0000313" key="2">
    <source>
        <dbReference type="Proteomes" id="UP001235664"/>
    </source>
</evidence>
<comment type="caution">
    <text evidence="1">The sequence shown here is derived from an EMBL/GenBank/DDBJ whole genome shotgun (WGS) entry which is preliminary data.</text>
</comment>
<proteinExistence type="predicted"/>
<dbReference type="Proteomes" id="UP001235664">
    <property type="component" value="Unassembled WGS sequence"/>
</dbReference>
<accession>A0ABT9HBS1</accession>
<organism evidence="1 2">
    <name type="scientific">Qipengyuania benthica</name>
    <dbReference type="NCBI Taxonomy" id="3067651"/>
    <lineage>
        <taxon>Bacteria</taxon>
        <taxon>Pseudomonadati</taxon>
        <taxon>Pseudomonadota</taxon>
        <taxon>Alphaproteobacteria</taxon>
        <taxon>Sphingomonadales</taxon>
        <taxon>Erythrobacteraceae</taxon>
        <taxon>Qipengyuania</taxon>
    </lineage>
</organism>
<dbReference type="InterPro" id="IPR038396">
    <property type="entry name" value="SpoIIAA-like_sf"/>
</dbReference>
<gene>
    <name evidence="1" type="ORF">Q9K01_11720</name>
</gene>
<reference evidence="1 2" key="1">
    <citation type="submission" date="2023-08" db="EMBL/GenBank/DDBJ databases">
        <title>genomic of DY56.</title>
        <authorList>
            <person name="Wang Y."/>
        </authorList>
    </citation>
    <scope>NUCLEOTIDE SEQUENCE [LARGE SCALE GENOMIC DNA]</scope>
    <source>
        <strain evidence="1 2">DY56-A-20</strain>
    </source>
</reference>
<evidence type="ECO:0000313" key="1">
    <source>
        <dbReference type="EMBL" id="MDP4540295.1"/>
    </source>
</evidence>
<protein>
    <submittedName>
        <fullName evidence="1">STAS/SEC14 domain-containing protein</fullName>
    </submittedName>
</protein>
<dbReference type="InterPro" id="IPR021866">
    <property type="entry name" value="SpoIIAA-like"/>
</dbReference>
<dbReference type="EMBL" id="JAVAIL010000003">
    <property type="protein sequence ID" value="MDP4540295.1"/>
    <property type="molecule type" value="Genomic_DNA"/>
</dbReference>
<name>A0ABT9HBS1_9SPHN</name>
<dbReference type="InterPro" id="IPR036513">
    <property type="entry name" value="STAS_dom_sf"/>
</dbReference>
<dbReference type="Gene3D" id="3.40.50.10600">
    <property type="entry name" value="SpoIIaa-like domains"/>
    <property type="match status" value="2"/>
</dbReference>
<dbReference type="Pfam" id="PF11964">
    <property type="entry name" value="SpoIIAA-like"/>
    <property type="match status" value="2"/>
</dbReference>